<keyword evidence="2" id="KW-0812">Transmembrane</keyword>
<feature type="transmembrane region" description="Helical" evidence="2">
    <location>
        <begin position="244"/>
        <end position="263"/>
    </location>
</feature>
<dbReference type="EMBL" id="LN733737">
    <property type="protein sequence ID" value="CEP17925.1"/>
    <property type="molecule type" value="Genomic_DNA"/>
</dbReference>
<evidence type="ECO:0000313" key="3">
    <source>
        <dbReference type="EMBL" id="CEP17925.1"/>
    </source>
</evidence>
<evidence type="ECO:0000256" key="1">
    <source>
        <dbReference type="SAM" id="MobiDB-lite"/>
    </source>
</evidence>
<feature type="compositionally biased region" description="Acidic residues" evidence="1">
    <location>
        <begin position="45"/>
        <end position="55"/>
    </location>
</feature>
<feature type="region of interest" description="Disordered" evidence="1">
    <location>
        <begin position="177"/>
        <end position="210"/>
    </location>
</feature>
<feature type="region of interest" description="Disordered" evidence="1">
    <location>
        <begin position="93"/>
        <end position="145"/>
    </location>
</feature>
<gene>
    <name evidence="3" type="primary">PARPA_12225.1 scaffold 44939</name>
</gene>
<reference evidence="3 4" key="1">
    <citation type="submission" date="2014-09" db="EMBL/GenBank/DDBJ databases">
        <authorList>
            <person name="Ellenberger Sabrina"/>
        </authorList>
    </citation>
    <scope>NUCLEOTIDE SEQUENCE [LARGE SCALE GENOMIC DNA]</scope>
    <source>
        <strain evidence="3 4">CBS 412.66</strain>
    </source>
</reference>
<name>A0A0B7NR00_9FUNG</name>
<evidence type="ECO:0000313" key="4">
    <source>
        <dbReference type="Proteomes" id="UP000054107"/>
    </source>
</evidence>
<organism evidence="3 4">
    <name type="scientific">Parasitella parasitica</name>
    <dbReference type="NCBI Taxonomy" id="35722"/>
    <lineage>
        <taxon>Eukaryota</taxon>
        <taxon>Fungi</taxon>
        <taxon>Fungi incertae sedis</taxon>
        <taxon>Mucoromycota</taxon>
        <taxon>Mucoromycotina</taxon>
        <taxon>Mucoromycetes</taxon>
        <taxon>Mucorales</taxon>
        <taxon>Mucorineae</taxon>
        <taxon>Mucoraceae</taxon>
        <taxon>Parasitella</taxon>
    </lineage>
</organism>
<protein>
    <submittedName>
        <fullName evidence="3">Uncharacterized protein</fullName>
    </submittedName>
</protein>
<feature type="region of interest" description="Disordered" evidence="1">
    <location>
        <begin position="1"/>
        <end position="55"/>
    </location>
</feature>
<dbReference type="OrthoDB" id="2287922at2759"/>
<dbReference type="Proteomes" id="UP000054107">
    <property type="component" value="Unassembled WGS sequence"/>
</dbReference>
<feature type="transmembrane region" description="Helical" evidence="2">
    <location>
        <begin position="283"/>
        <end position="301"/>
    </location>
</feature>
<dbReference type="AlphaFoldDB" id="A0A0B7NR00"/>
<evidence type="ECO:0000256" key="2">
    <source>
        <dbReference type="SAM" id="Phobius"/>
    </source>
</evidence>
<keyword evidence="2" id="KW-0472">Membrane</keyword>
<accession>A0A0B7NR00</accession>
<proteinExistence type="predicted"/>
<keyword evidence="2" id="KW-1133">Transmembrane helix</keyword>
<feature type="compositionally biased region" description="Polar residues" evidence="1">
    <location>
        <begin position="104"/>
        <end position="113"/>
    </location>
</feature>
<feature type="compositionally biased region" description="Low complexity" evidence="1">
    <location>
        <begin position="136"/>
        <end position="145"/>
    </location>
</feature>
<feature type="compositionally biased region" description="Basic residues" evidence="1">
    <location>
        <begin position="177"/>
        <end position="186"/>
    </location>
</feature>
<sequence>MSFPEPMPSASTPLQSESDIRTETNRRPRRHTITRPDSAMALLSDLEDDGDEDEEQQQEAFDRISNILNSLIQEANEAVHGIEHERVQLLSSNTSRKASKTPRVFTSSTIITQKHNDGEKPARPSKSRSSIHHRNSSASSSASSSNSLFSLASAAGTNAALSSSPSPTLTNFKKQLFRHTAPRHRSCPIPSRRSMTPRTKRGNNLAVPSDPITESFKRLDTSMALVDSLSRDLATQKVKDNNKAILFLLVPLLHIPHSLITMIFDLCSPNSSTISTERPASSFISSLILWVCVFAATHLMVDQVSAAPEKRPLMQASRRTFIPGSFNNNNAKKHMAERKKTTLTAASTKRTWIPATVQQQASPELRRRKSI</sequence>
<feature type="compositionally biased region" description="Basic residues" evidence="1">
    <location>
        <begin position="123"/>
        <end position="135"/>
    </location>
</feature>
<keyword evidence="4" id="KW-1185">Reference proteome</keyword>